<dbReference type="Proteomes" id="UP000273143">
    <property type="component" value="Chromosome"/>
</dbReference>
<keyword evidence="3" id="KW-0812">Transmembrane</keyword>
<dbReference type="Pfam" id="PF25881">
    <property type="entry name" value="HH_YBHG"/>
    <property type="match status" value="1"/>
</dbReference>
<keyword evidence="2" id="KW-0175">Coiled coil</keyword>
<feature type="transmembrane region" description="Helical" evidence="3">
    <location>
        <begin position="7"/>
        <end position="28"/>
    </location>
</feature>
<name>A0A3S9XCF9_9GAMM</name>
<dbReference type="SUPFAM" id="SSF111369">
    <property type="entry name" value="HlyD-like secretion proteins"/>
    <property type="match status" value="1"/>
</dbReference>
<proteinExistence type="predicted"/>
<dbReference type="EMBL" id="CP029822">
    <property type="protein sequence ID" value="AZS50109.1"/>
    <property type="molecule type" value="Genomic_DNA"/>
</dbReference>
<dbReference type="Gene3D" id="1.10.287.470">
    <property type="entry name" value="Helix hairpin bin"/>
    <property type="match status" value="2"/>
</dbReference>
<dbReference type="PANTHER" id="PTHR32347">
    <property type="entry name" value="EFFLUX SYSTEM COMPONENT YKNX-RELATED"/>
    <property type="match status" value="1"/>
</dbReference>
<dbReference type="Gene3D" id="2.40.30.170">
    <property type="match status" value="1"/>
</dbReference>
<feature type="domain" description="YbhG-like alpha-helical hairpin" evidence="4">
    <location>
        <begin position="80"/>
        <end position="211"/>
    </location>
</feature>
<dbReference type="AlphaFoldDB" id="A0A3S9XCF9"/>
<dbReference type="InterPro" id="IPR059052">
    <property type="entry name" value="HH_YbhG-like"/>
</dbReference>
<comment type="subcellular location">
    <subcellularLocation>
        <location evidence="1">Cell envelope</location>
    </subcellularLocation>
</comment>
<sequence length="335" mass="37675">MYIGTNKILRVFIIFLAIMLFLAIYLYYTNRTNLNPLGLTLYGNIEQRQISLAFNANERITELFVEEGDSVIKGQLLGKLDTRTIRQQIKKAQAQIKANEAALLRLKNGSRPQEIEQAKAVVNVAKADVEHKKKLYNRYTNIVKMTNGQGISKQNLDESRADYNASLATLDNKKLALELAEIGPRIEDINQAQAILKSSMADLAILNRQLEESYLIAPADAFVRARILEVGDMASSQKPVYTLALISPKWVRAYVPEADLGKIKQGMHANIISDSFPDTPIEGQVGFISSNAEFTPKYIQTEELRTALVYEIRIYVKDPTNQLKLGMPITVKLRD</sequence>
<keyword evidence="3" id="KW-0472">Membrane</keyword>
<reference evidence="7" key="1">
    <citation type="submission" date="2018-06" db="EMBL/GenBank/DDBJ databases">
        <title>Complete genome of Pseudomonas insecticola strain QZS01.</title>
        <authorList>
            <person name="Wang J."/>
            <person name="Su Q."/>
        </authorList>
    </citation>
    <scope>NUCLEOTIDE SEQUENCE [LARGE SCALE GENOMIC DNA]</scope>
    <source>
        <strain evidence="7">QZS01</strain>
    </source>
</reference>
<keyword evidence="3" id="KW-1133">Transmembrane helix</keyword>
<evidence type="ECO:0000313" key="6">
    <source>
        <dbReference type="EMBL" id="AZS50109.1"/>
    </source>
</evidence>
<dbReference type="PANTHER" id="PTHR32347:SF29">
    <property type="entry name" value="UPF0194 MEMBRANE PROTEIN YBHG"/>
    <property type="match status" value="1"/>
</dbReference>
<gene>
    <name evidence="6" type="ORF">DM558_04660</name>
</gene>
<evidence type="ECO:0000313" key="7">
    <source>
        <dbReference type="Proteomes" id="UP000273143"/>
    </source>
</evidence>
<dbReference type="KEGG" id="emo:DM558_04660"/>
<evidence type="ECO:0000259" key="5">
    <source>
        <dbReference type="Pfam" id="PF25990"/>
    </source>
</evidence>
<dbReference type="Gene3D" id="2.40.50.100">
    <property type="match status" value="1"/>
</dbReference>
<dbReference type="Pfam" id="PF25990">
    <property type="entry name" value="Beta-barrel_YknX"/>
    <property type="match status" value="1"/>
</dbReference>
<feature type="domain" description="YknX-like beta-barrel" evidence="5">
    <location>
        <begin position="251"/>
        <end position="332"/>
    </location>
</feature>
<dbReference type="GO" id="GO:0042597">
    <property type="term" value="C:periplasmic space"/>
    <property type="evidence" value="ECO:0007669"/>
    <property type="project" value="UniProtKB-SubCell"/>
</dbReference>
<evidence type="ECO:0000256" key="2">
    <source>
        <dbReference type="ARBA" id="ARBA00023054"/>
    </source>
</evidence>
<dbReference type="InterPro" id="IPR050465">
    <property type="entry name" value="UPF0194_transport"/>
</dbReference>
<dbReference type="InterPro" id="IPR058636">
    <property type="entry name" value="Beta-barrel_YknX"/>
</dbReference>
<evidence type="ECO:0000259" key="4">
    <source>
        <dbReference type="Pfam" id="PF25881"/>
    </source>
</evidence>
<evidence type="ECO:0000256" key="1">
    <source>
        <dbReference type="ARBA" id="ARBA00004196"/>
    </source>
</evidence>
<organism evidence="6 7">
    <name type="scientific">Entomomonas moraniae</name>
    <dbReference type="NCBI Taxonomy" id="2213226"/>
    <lineage>
        <taxon>Bacteria</taxon>
        <taxon>Pseudomonadati</taxon>
        <taxon>Pseudomonadota</taxon>
        <taxon>Gammaproteobacteria</taxon>
        <taxon>Pseudomonadales</taxon>
        <taxon>Pseudomonadaceae</taxon>
        <taxon>Entomomonas</taxon>
    </lineage>
</organism>
<accession>A0A3S9XCF9</accession>
<protein>
    <submittedName>
        <fullName evidence="6">HlyD family efflux transporter periplasmic adaptor subunit</fullName>
    </submittedName>
</protein>
<keyword evidence="7" id="KW-1185">Reference proteome</keyword>
<evidence type="ECO:0000256" key="3">
    <source>
        <dbReference type="SAM" id="Phobius"/>
    </source>
</evidence>
<dbReference type="RefSeq" id="WP_127162253.1">
    <property type="nucleotide sequence ID" value="NZ_CP029822.1"/>
</dbReference>